<evidence type="ECO:0000256" key="3">
    <source>
        <dbReference type="ARBA" id="ARBA00023015"/>
    </source>
</evidence>
<evidence type="ECO:0000256" key="2">
    <source>
        <dbReference type="ARBA" id="ARBA00013729"/>
    </source>
</evidence>
<dbReference type="OrthoDB" id="9808774at2"/>
<dbReference type="FunFam" id="3.10.50.30:FF:000001">
    <property type="entry name" value="Transcription elongation factor GreA"/>
    <property type="match status" value="1"/>
</dbReference>
<dbReference type="InterPro" id="IPR023459">
    <property type="entry name" value="Tscrpt_elong_fac_GreA/B_fam"/>
</dbReference>
<dbReference type="GO" id="GO:0003677">
    <property type="term" value="F:DNA binding"/>
    <property type="evidence" value="ECO:0007669"/>
    <property type="project" value="UniProtKB-UniRule"/>
</dbReference>
<dbReference type="Gene3D" id="1.10.287.180">
    <property type="entry name" value="Transcription elongation factor, GreA/GreB, N-terminal domain"/>
    <property type="match status" value="1"/>
</dbReference>
<dbReference type="Proteomes" id="UP000199520">
    <property type="component" value="Unassembled WGS sequence"/>
</dbReference>
<dbReference type="InterPro" id="IPR036953">
    <property type="entry name" value="GreA/GreB_C_sf"/>
</dbReference>
<evidence type="ECO:0000256" key="5">
    <source>
        <dbReference type="ARBA" id="ARBA00023163"/>
    </source>
</evidence>
<dbReference type="PANTHER" id="PTHR30437:SF4">
    <property type="entry name" value="TRANSCRIPTION ELONGATION FACTOR GREA"/>
    <property type="match status" value="1"/>
</dbReference>
<dbReference type="EMBL" id="FOTS01000051">
    <property type="protein sequence ID" value="SFM18422.1"/>
    <property type="molecule type" value="Genomic_DNA"/>
</dbReference>
<accession>A0A1I4NSC6</accession>
<dbReference type="NCBIfam" id="TIGR01462">
    <property type="entry name" value="greA"/>
    <property type="match status" value="1"/>
</dbReference>
<dbReference type="InterPro" id="IPR036805">
    <property type="entry name" value="Tscrpt_elong_fac_GreA/B_N_sf"/>
</dbReference>
<gene>
    <name evidence="8" type="primary">greA</name>
    <name evidence="12" type="ORF">SAMN04490355_105134</name>
</gene>
<keyword evidence="3 8" id="KW-0805">Transcription regulation</keyword>
<evidence type="ECO:0000259" key="11">
    <source>
        <dbReference type="Pfam" id="PF03449"/>
    </source>
</evidence>
<dbReference type="Pfam" id="PF03449">
    <property type="entry name" value="GreA_GreB_N"/>
    <property type="match status" value="1"/>
</dbReference>
<proteinExistence type="inferred from homology"/>
<dbReference type="PIRSF" id="PIRSF006092">
    <property type="entry name" value="GreA_GreB"/>
    <property type="match status" value="1"/>
</dbReference>
<dbReference type="PANTHER" id="PTHR30437">
    <property type="entry name" value="TRANSCRIPTION ELONGATION FACTOR GREA"/>
    <property type="match status" value="1"/>
</dbReference>
<keyword evidence="12" id="KW-0251">Elongation factor</keyword>
<comment type="function">
    <text evidence="6 8 9">Necessary for efficient RNA polymerase transcription elongation past template-encoded arresting sites. The arresting sites in DNA have the property of trapping a certain fraction of elongating RNA polymerases that pass through, resulting in locked ternary complexes. Cleavage of the nascent transcript by cleavage factors such as GreA or GreB allows the resumption of elongation from the new 3'terminus. GreA releases sequences of 2 to 3 nucleotides.</text>
</comment>
<keyword evidence="5 8" id="KW-0804">Transcription</keyword>
<dbReference type="STRING" id="1123291.SAMN04490355_105134"/>
<evidence type="ECO:0000259" key="10">
    <source>
        <dbReference type="Pfam" id="PF01272"/>
    </source>
</evidence>
<evidence type="ECO:0000256" key="6">
    <source>
        <dbReference type="ARBA" id="ARBA00024916"/>
    </source>
</evidence>
<name>A0A1I4NSC6_9FIRM</name>
<dbReference type="InterPro" id="IPR001437">
    <property type="entry name" value="Tscrpt_elong_fac_GreA/B_C"/>
</dbReference>
<comment type="similarity">
    <text evidence="1 8 9">Belongs to the GreA/GreB family.</text>
</comment>
<dbReference type="GO" id="GO:0003746">
    <property type="term" value="F:translation elongation factor activity"/>
    <property type="evidence" value="ECO:0007669"/>
    <property type="project" value="UniProtKB-KW"/>
</dbReference>
<keyword evidence="4 8" id="KW-0238">DNA-binding</keyword>
<evidence type="ECO:0000313" key="13">
    <source>
        <dbReference type="Proteomes" id="UP000199520"/>
    </source>
</evidence>
<evidence type="ECO:0000256" key="4">
    <source>
        <dbReference type="ARBA" id="ARBA00023125"/>
    </source>
</evidence>
<evidence type="ECO:0000256" key="9">
    <source>
        <dbReference type="RuleBase" id="RU000556"/>
    </source>
</evidence>
<dbReference type="HAMAP" id="MF_00105">
    <property type="entry name" value="GreA_GreB"/>
    <property type="match status" value="1"/>
</dbReference>
<dbReference type="GO" id="GO:0006354">
    <property type="term" value="P:DNA-templated transcription elongation"/>
    <property type="evidence" value="ECO:0007669"/>
    <property type="project" value="TreeGrafter"/>
</dbReference>
<dbReference type="Pfam" id="PF01272">
    <property type="entry name" value="GreA_GreB"/>
    <property type="match status" value="1"/>
</dbReference>
<dbReference type="AlphaFoldDB" id="A0A1I4NSC6"/>
<feature type="domain" description="Transcription elongation factor GreA/GreB N-terminal" evidence="11">
    <location>
        <begin position="7"/>
        <end position="76"/>
    </location>
</feature>
<keyword evidence="13" id="KW-1185">Reference proteome</keyword>
<sequence>MAEKQFILTAEGLKKIEQKFEYLKSVRRREVAERIKQAIEFGDISENSEYEDAKNEQAFIEGEIITLEKMLRNSKVIDEQEIKTDVVSIGVTVVLKDLEYGDEFEYTLVGSAEADPVEFKISNESPVGQAILGQKIGSIVEVNVPAGILKYEVIDIKRNL</sequence>
<dbReference type="InterPro" id="IPR028624">
    <property type="entry name" value="Tscrpt_elong_fac_GreA/B"/>
</dbReference>
<reference evidence="13" key="1">
    <citation type="submission" date="2016-10" db="EMBL/GenBank/DDBJ databases">
        <authorList>
            <person name="Varghese N."/>
            <person name="Submissions S."/>
        </authorList>
    </citation>
    <scope>NUCLEOTIDE SEQUENCE [LARGE SCALE GENOMIC DNA]</scope>
    <source>
        <strain evidence="13">DSM 13327</strain>
    </source>
</reference>
<evidence type="ECO:0000256" key="1">
    <source>
        <dbReference type="ARBA" id="ARBA00008213"/>
    </source>
</evidence>
<keyword evidence="12" id="KW-0648">Protein biosynthesis</keyword>
<dbReference type="RefSeq" id="WP_090942341.1">
    <property type="nucleotide sequence ID" value="NZ_FOTS01000051.1"/>
</dbReference>
<evidence type="ECO:0000256" key="7">
    <source>
        <dbReference type="ARBA" id="ARBA00030776"/>
    </source>
</evidence>
<protein>
    <recommendedName>
        <fullName evidence="2 8">Transcription elongation factor GreA</fullName>
    </recommendedName>
    <alternativeName>
        <fullName evidence="7 8">Transcript cleavage factor GreA</fullName>
    </alternativeName>
</protein>
<dbReference type="NCBIfam" id="NF001263">
    <property type="entry name" value="PRK00226.1-4"/>
    <property type="match status" value="1"/>
</dbReference>
<dbReference type="InterPro" id="IPR006359">
    <property type="entry name" value="Tscrpt_elong_fac_GreA"/>
</dbReference>
<dbReference type="GO" id="GO:0070063">
    <property type="term" value="F:RNA polymerase binding"/>
    <property type="evidence" value="ECO:0007669"/>
    <property type="project" value="InterPro"/>
</dbReference>
<dbReference type="SUPFAM" id="SSF54534">
    <property type="entry name" value="FKBP-like"/>
    <property type="match status" value="1"/>
</dbReference>
<dbReference type="GO" id="GO:0032784">
    <property type="term" value="P:regulation of DNA-templated transcription elongation"/>
    <property type="evidence" value="ECO:0007669"/>
    <property type="project" value="UniProtKB-UniRule"/>
</dbReference>
<organism evidence="12 13">
    <name type="scientific">Pelosinus propionicus DSM 13327</name>
    <dbReference type="NCBI Taxonomy" id="1123291"/>
    <lineage>
        <taxon>Bacteria</taxon>
        <taxon>Bacillati</taxon>
        <taxon>Bacillota</taxon>
        <taxon>Negativicutes</taxon>
        <taxon>Selenomonadales</taxon>
        <taxon>Sporomusaceae</taxon>
        <taxon>Pelosinus</taxon>
    </lineage>
</organism>
<dbReference type="InterPro" id="IPR022691">
    <property type="entry name" value="Tscrpt_elong_fac_GreA/B_N"/>
</dbReference>
<evidence type="ECO:0000256" key="8">
    <source>
        <dbReference type="HAMAP-Rule" id="MF_00105"/>
    </source>
</evidence>
<dbReference type="SUPFAM" id="SSF46557">
    <property type="entry name" value="GreA transcript cleavage protein, N-terminal domain"/>
    <property type="match status" value="1"/>
</dbReference>
<dbReference type="Gene3D" id="3.10.50.30">
    <property type="entry name" value="Transcription elongation factor, GreA/GreB, C-terminal domain"/>
    <property type="match status" value="1"/>
</dbReference>
<feature type="domain" description="Transcription elongation factor GreA/GreB C-terminal" evidence="10">
    <location>
        <begin position="84"/>
        <end position="157"/>
    </location>
</feature>
<evidence type="ECO:0000313" key="12">
    <source>
        <dbReference type="EMBL" id="SFM18422.1"/>
    </source>
</evidence>
<dbReference type="FunFam" id="1.10.287.180:FF:000001">
    <property type="entry name" value="Transcription elongation factor GreA"/>
    <property type="match status" value="1"/>
</dbReference>